<gene>
    <name evidence="9" type="ORF">AKO1_008826</name>
</gene>
<dbReference type="InterPro" id="IPR036046">
    <property type="entry name" value="Acylphosphatase-like_dom_sf"/>
</dbReference>
<dbReference type="PANTHER" id="PTHR10029:SF3">
    <property type="entry name" value="ACYLPHOSPHATASE-RELATED"/>
    <property type="match status" value="1"/>
</dbReference>
<evidence type="ECO:0000256" key="3">
    <source>
        <dbReference type="ARBA" id="ARBA00022801"/>
    </source>
</evidence>
<dbReference type="EC" id="3.6.1.7" evidence="2 5"/>
<comment type="catalytic activity">
    <reaction evidence="4 5">
        <text>an acyl phosphate + H2O = a carboxylate + phosphate + H(+)</text>
        <dbReference type="Rhea" id="RHEA:14965"/>
        <dbReference type="ChEBI" id="CHEBI:15377"/>
        <dbReference type="ChEBI" id="CHEBI:15378"/>
        <dbReference type="ChEBI" id="CHEBI:29067"/>
        <dbReference type="ChEBI" id="CHEBI:43474"/>
        <dbReference type="ChEBI" id="CHEBI:59918"/>
        <dbReference type="EC" id="3.6.1.7"/>
    </reaction>
</comment>
<keyword evidence="3 5" id="KW-0378">Hydrolase</keyword>
<evidence type="ECO:0000256" key="6">
    <source>
        <dbReference type="RuleBase" id="RU004168"/>
    </source>
</evidence>
<dbReference type="Gene3D" id="3.30.70.100">
    <property type="match status" value="1"/>
</dbReference>
<sequence length="91" mass="10213">MVRIQYQVFGKVQGVCFRANTVDMAKSLGSITGFVRNTQHNTVEGEAQGDNEKISQFIKNLEKGYPPSRVDKVETKEVDEKSGETSFKQVK</sequence>
<evidence type="ECO:0000256" key="7">
    <source>
        <dbReference type="SAM" id="MobiDB-lite"/>
    </source>
</evidence>
<comment type="similarity">
    <text evidence="1 6">Belongs to the acylphosphatase family.</text>
</comment>
<evidence type="ECO:0000259" key="8">
    <source>
        <dbReference type="PROSITE" id="PS51160"/>
    </source>
</evidence>
<feature type="domain" description="Acylphosphatase-like" evidence="8">
    <location>
        <begin position="3"/>
        <end position="91"/>
    </location>
</feature>
<dbReference type="InterPro" id="IPR017968">
    <property type="entry name" value="Acylphosphatase_CS"/>
</dbReference>
<dbReference type="PROSITE" id="PS51160">
    <property type="entry name" value="ACYLPHOSPHATASE_3"/>
    <property type="match status" value="1"/>
</dbReference>
<organism evidence="9 10">
    <name type="scientific">Acrasis kona</name>
    <dbReference type="NCBI Taxonomy" id="1008807"/>
    <lineage>
        <taxon>Eukaryota</taxon>
        <taxon>Discoba</taxon>
        <taxon>Heterolobosea</taxon>
        <taxon>Tetramitia</taxon>
        <taxon>Eutetramitia</taxon>
        <taxon>Acrasidae</taxon>
        <taxon>Acrasis</taxon>
    </lineage>
</organism>
<feature type="region of interest" description="Disordered" evidence="7">
    <location>
        <begin position="65"/>
        <end position="91"/>
    </location>
</feature>
<evidence type="ECO:0000256" key="2">
    <source>
        <dbReference type="ARBA" id="ARBA00012150"/>
    </source>
</evidence>
<dbReference type="EMBL" id="JAOPGA020001460">
    <property type="protein sequence ID" value="KAL0488682.1"/>
    <property type="molecule type" value="Genomic_DNA"/>
</dbReference>
<protein>
    <recommendedName>
        <fullName evidence="2 5">acylphosphatase</fullName>
        <ecNumber evidence="2 5">3.6.1.7</ecNumber>
    </recommendedName>
</protein>
<feature type="compositionally biased region" description="Basic and acidic residues" evidence="7">
    <location>
        <begin position="69"/>
        <end position="83"/>
    </location>
</feature>
<comment type="caution">
    <text evidence="9">The sequence shown here is derived from an EMBL/GenBank/DDBJ whole genome shotgun (WGS) entry which is preliminary data.</text>
</comment>
<dbReference type="InterPro" id="IPR020456">
    <property type="entry name" value="Acylphosphatase"/>
</dbReference>
<proteinExistence type="inferred from homology"/>
<reference evidence="9 10" key="1">
    <citation type="submission" date="2024-03" db="EMBL/GenBank/DDBJ databases">
        <title>The Acrasis kona genome and developmental transcriptomes reveal deep origins of eukaryotic multicellular pathways.</title>
        <authorList>
            <person name="Sheikh S."/>
            <person name="Fu C.-J."/>
            <person name="Brown M.W."/>
            <person name="Baldauf S.L."/>
        </authorList>
    </citation>
    <scope>NUCLEOTIDE SEQUENCE [LARGE SCALE GENOMIC DNA]</scope>
    <source>
        <strain evidence="9 10">ATCC MYA-3509</strain>
    </source>
</reference>
<feature type="active site" evidence="5">
    <location>
        <position position="37"/>
    </location>
</feature>
<evidence type="ECO:0000256" key="5">
    <source>
        <dbReference type="PROSITE-ProRule" id="PRU00520"/>
    </source>
</evidence>
<dbReference type="GO" id="GO:0003998">
    <property type="term" value="F:acylphosphatase activity"/>
    <property type="evidence" value="ECO:0007669"/>
    <property type="project" value="UniProtKB-EC"/>
</dbReference>
<accession>A0AAW2ZHB6</accession>
<dbReference type="InterPro" id="IPR001792">
    <property type="entry name" value="Acylphosphatase-like_dom"/>
</dbReference>
<dbReference type="Proteomes" id="UP001431209">
    <property type="component" value="Unassembled WGS sequence"/>
</dbReference>
<evidence type="ECO:0000256" key="4">
    <source>
        <dbReference type="ARBA" id="ARBA00047645"/>
    </source>
</evidence>
<keyword evidence="10" id="KW-1185">Reference proteome</keyword>
<dbReference type="PANTHER" id="PTHR10029">
    <property type="entry name" value="ACYLPHOSPHATASE"/>
    <property type="match status" value="1"/>
</dbReference>
<dbReference type="SUPFAM" id="SSF54975">
    <property type="entry name" value="Acylphosphatase/BLUF domain-like"/>
    <property type="match status" value="1"/>
</dbReference>
<evidence type="ECO:0000313" key="9">
    <source>
        <dbReference type="EMBL" id="KAL0488682.1"/>
    </source>
</evidence>
<dbReference type="PROSITE" id="PS00150">
    <property type="entry name" value="ACYLPHOSPHATASE_1"/>
    <property type="match status" value="1"/>
</dbReference>
<name>A0AAW2ZHB6_9EUKA</name>
<evidence type="ECO:0000313" key="10">
    <source>
        <dbReference type="Proteomes" id="UP001431209"/>
    </source>
</evidence>
<dbReference type="AlphaFoldDB" id="A0AAW2ZHB6"/>
<dbReference type="Pfam" id="PF00708">
    <property type="entry name" value="Acylphosphatase"/>
    <property type="match status" value="1"/>
</dbReference>
<feature type="active site" evidence="5">
    <location>
        <position position="18"/>
    </location>
</feature>
<evidence type="ECO:0000256" key="1">
    <source>
        <dbReference type="ARBA" id="ARBA00005614"/>
    </source>
</evidence>